<feature type="signal peptide" evidence="1">
    <location>
        <begin position="1"/>
        <end position="30"/>
    </location>
</feature>
<proteinExistence type="predicted"/>
<gene>
    <name evidence="3" type="ORF">SCD92_12240</name>
</gene>
<dbReference type="Pfam" id="PF14467">
    <property type="entry name" value="DUF4426"/>
    <property type="match status" value="1"/>
</dbReference>
<accession>A0ABU4S2U3</accession>
<feature type="chain" id="PRO_5046275279" evidence="1">
    <location>
        <begin position="31"/>
        <end position="172"/>
    </location>
</feature>
<keyword evidence="1" id="KW-0732">Signal</keyword>
<comment type="caution">
    <text evidence="3">The sequence shown here is derived from an EMBL/GenBank/DDBJ whole genome shotgun (WGS) entry which is preliminary data.</text>
</comment>
<evidence type="ECO:0000259" key="2">
    <source>
        <dbReference type="Pfam" id="PF14467"/>
    </source>
</evidence>
<protein>
    <submittedName>
        <fullName evidence="3">DUF4426 domain-containing protein</fullName>
    </submittedName>
</protein>
<dbReference type="Gene3D" id="2.60.40.3340">
    <property type="entry name" value="Domain of unknown function DUF4426"/>
    <property type="match status" value="1"/>
</dbReference>
<reference evidence="3 4" key="1">
    <citation type="submission" date="2023-11" db="EMBL/GenBank/DDBJ databases">
        <title>Gilvimarinus fulvus sp. nov., isolated from the surface of Kelp.</title>
        <authorList>
            <person name="Sun Y.Y."/>
            <person name="Gong Y."/>
            <person name="Du Z.J."/>
        </authorList>
    </citation>
    <scope>NUCLEOTIDE SEQUENCE [LARGE SCALE GENOMIC DNA]</scope>
    <source>
        <strain evidence="3 4">SDUM040013</strain>
    </source>
</reference>
<evidence type="ECO:0000313" key="4">
    <source>
        <dbReference type="Proteomes" id="UP001273505"/>
    </source>
</evidence>
<dbReference type="Proteomes" id="UP001273505">
    <property type="component" value="Unassembled WGS sequence"/>
</dbReference>
<dbReference type="RefSeq" id="WP_302723774.1">
    <property type="nucleotide sequence ID" value="NZ_JAULRU010000692.1"/>
</dbReference>
<organism evidence="3 4">
    <name type="scientific">Gilvimarinus gilvus</name>
    <dbReference type="NCBI Taxonomy" id="3058038"/>
    <lineage>
        <taxon>Bacteria</taxon>
        <taxon>Pseudomonadati</taxon>
        <taxon>Pseudomonadota</taxon>
        <taxon>Gammaproteobacteria</taxon>
        <taxon>Cellvibrionales</taxon>
        <taxon>Cellvibrionaceae</taxon>
        <taxon>Gilvimarinus</taxon>
    </lineage>
</organism>
<evidence type="ECO:0000256" key="1">
    <source>
        <dbReference type="SAM" id="SignalP"/>
    </source>
</evidence>
<name>A0ABU4S2U3_9GAMM</name>
<keyword evidence="4" id="KW-1185">Reference proteome</keyword>
<sequence>MKHSNRLSRSLWLRFSTALLMMACASFTLATPREIPDARILEQNDRSKVFSEYTVHFSVFNSAFVPASVAEIYNITRGKNRVLINISVTKTGGDASDLGLPATVSGTATNLIQQQQVLDFQTISEGEATYFIAELKHTNEEVYNFAINVTPKVSDKPLHVAFSRKLYIKDKD</sequence>
<feature type="domain" description="DUF4426" evidence="2">
    <location>
        <begin position="48"/>
        <end position="168"/>
    </location>
</feature>
<evidence type="ECO:0000313" key="3">
    <source>
        <dbReference type="EMBL" id="MDX6850133.1"/>
    </source>
</evidence>
<dbReference type="EMBL" id="JAXAFO010000020">
    <property type="protein sequence ID" value="MDX6850133.1"/>
    <property type="molecule type" value="Genomic_DNA"/>
</dbReference>
<dbReference type="InterPro" id="IPR025218">
    <property type="entry name" value="DUF4426"/>
</dbReference>